<dbReference type="InterPro" id="IPR016067">
    <property type="entry name" value="S-AdoMet_deCO2ase_core"/>
</dbReference>
<sequence length="485" mass="52820">MAAAAAARPAETVLAPIKESPPLPGFEGPEKTIEIDFVPGVGPADGLRAVTRESWDAILAHAACTILVEHRAPTIDAYVLSESSLFVMSHKLLIKTCGTTTLLLVLPEVLKAAEELGLKVEWLCYSRKDFLFPKHQKFPHRSMQEEISFLRKYFPDGHAHVLGPVTRDHWFVFTADRCERPSEDLTDRTLNLMMYDIAPETAACFTREGLAKADEEAAAALESALAKDVDPENTELCRKLGDRVTRKLRLHELLPGTATQAWLFEPCGWSLNGEMSFPDQVDTEESAFAAAAEASPVVALAPDTASAVAEASSASTPKSSSTPRSRDVCSGSGAYWTVHVTPEKHCSYVSFETSAPLKSHKALVRALLVLFRPRRFTLTVFADRAGLAEMTSRAHDHGASDVFTVLPTLRYARLDLCSTEFVGDYSVILGNYRLLPDGVEEAPEDDDASPGTAPALSEAELARFLKASAAATARALRGRTLSEHR</sequence>
<organism evidence="5 10">
    <name type="scientific">Cafeteria roenbergensis</name>
    <name type="common">Marine flagellate</name>
    <dbReference type="NCBI Taxonomy" id="33653"/>
    <lineage>
        <taxon>Eukaryota</taxon>
        <taxon>Sar</taxon>
        <taxon>Stramenopiles</taxon>
        <taxon>Bigyra</taxon>
        <taxon>Opalozoa</taxon>
        <taxon>Bicosoecida</taxon>
        <taxon>Cafeteriaceae</taxon>
        <taxon>Cafeteria</taxon>
    </lineage>
</organism>
<dbReference type="PROSITE" id="PS01336">
    <property type="entry name" value="ADOMETDC"/>
    <property type="match status" value="1"/>
</dbReference>
<proteinExistence type="inferred from homology"/>
<dbReference type="AlphaFoldDB" id="A0A5A8CY83"/>
<dbReference type="PANTHER" id="PTHR11570">
    <property type="entry name" value="S-ADENOSYLMETHIONINE DECARBOXYLASE"/>
    <property type="match status" value="1"/>
</dbReference>
<dbReference type="Pfam" id="PF01536">
    <property type="entry name" value="SAM_decarbox"/>
    <property type="match status" value="2"/>
</dbReference>
<dbReference type="Proteomes" id="UP000325113">
    <property type="component" value="Unassembled WGS sequence"/>
</dbReference>
<dbReference type="GO" id="GO:0006597">
    <property type="term" value="P:spermine biosynthetic process"/>
    <property type="evidence" value="ECO:0007669"/>
    <property type="project" value="TreeGrafter"/>
</dbReference>
<name>A0A5A8CY83_CAFRO</name>
<keyword evidence="3" id="KW-0745">Spermidine biosynthesis</keyword>
<evidence type="ECO:0000313" key="8">
    <source>
        <dbReference type="EMBL" id="KAA0177369.1"/>
    </source>
</evidence>
<dbReference type="Proteomes" id="UP000323011">
    <property type="component" value="Unassembled WGS sequence"/>
</dbReference>
<dbReference type="PANTHER" id="PTHR11570:SF0">
    <property type="entry name" value="S-ADENOSYLMETHIONINE DECARBOXYLASE PROENZYME"/>
    <property type="match status" value="1"/>
</dbReference>
<comment type="pathway">
    <text evidence="1">Amine and polyamine biosynthesis; S-adenosylmethioninamine biosynthesis; S-adenosylmethioninamine from S-adenosyl-L-methionine: step 1/1.</text>
</comment>
<comment type="caution">
    <text evidence="5">The sequence shown here is derived from an EMBL/GenBank/DDBJ whole genome shotgun (WGS) entry which is preliminary data.</text>
</comment>
<dbReference type="InterPro" id="IPR048283">
    <property type="entry name" value="AdoMetDC-like"/>
</dbReference>
<comment type="similarity">
    <text evidence="2">Belongs to the eukaryotic AdoMetDC family.</text>
</comment>
<dbReference type="InterPro" id="IPR018166">
    <property type="entry name" value="S-AdoMet_deCO2ase_CS"/>
</dbReference>
<dbReference type="GO" id="GO:0005829">
    <property type="term" value="C:cytosol"/>
    <property type="evidence" value="ECO:0007669"/>
    <property type="project" value="TreeGrafter"/>
</dbReference>
<evidence type="ECO:0000313" key="12">
    <source>
        <dbReference type="Proteomes" id="UP000325113"/>
    </source>
</evidence>
<evidence type="ECO:0000313" key="7">
    <source>
        <dbReference type="EMBL" id="KAA0165160.1"/>
    </source>
</evidence>
<evidence type="ECO:0000256" key="3">
    <source>
        <dbReference type="ARBA" id="ARBA00023066"/>
    </source>
</evidence>
<gene>
    <name evidence="8" type="ORF">FNF27_01147</name>
    <name evidence="7" type="ORF">FNF28_03559</name>
    <name evidence="5" type="ORF">FNF29_00822</name>
    <name evidence="6" type="ORF">FNF31_05120</name>
</gene>
<dbReference type="EMBL" id="VLTM01000060">
    <property type="protein sequence ID" value="KAA0158950.1"/>
    <property type="molecule type" value="Genomic_DNA"/>
</dbReference>
<dbReference type="GO" id="GO:0004014">
    <property type="term" value="F:adenosylmethionine decarboxylase activity"/>
    <property type="evidence" value="ECO:0007669"/>
    <property type="project" value="InterPro"/>
</dbReference>
<reference evidence="9 10" key="1">
    <citation type="submission" date="2019-07" db="EMBL/GenBank/DDBJ databases">
        <title>Genomes of Cafeteria roenbergensis.</title>
        <authorList>
            <person name="Fischer M.G."/>
            <person name="Hackl T."/>
            <person name="Roman M."/>
        </authorList>
    </citation>
    <scope>NUCLEOTIDE SEQUENCE [LARGE SCALE GENOMIC DNA]</scope>
    <source>
        <strain evidence="5 10">BVI</strain>
        <strain evidence="6 12">Cflag</strain>
        <strain evidence="8 9">E4-10P</strain>
        <strain evidence="7 11">RCC970-E3</strain>
    </source>
</reference>
<dbReference type="OMA" id="MMFDIDE"/>
<dbReference type="EMBL" id="VLTN01000003">
    <property type="protein sequence ID" value="KAA0156711.1"/>
    <property type="molecule type" value="Genomic_DNA"/>
</dbReference>
<evidence type="ECO:0000256" key="2">
    <source>
        <dbReference type="ARBA" id="ARBA00008466"/>
    </source>
</evidence>
<evidence type="ECO:0000313" key="10">
    <source>
        <dbReference type="Proteomes" id="UP000323011"/>
    </source>
</evidence>
<evidence type="ECO:0000313" key="11">
    <source>
        <dbReference type="Proteomes" id="UP000324907"/>
    </source>
</evidence>
<keyword evidence="10" id="KW-1185">Reference proteome</keyword>
<evidence type="ECO:0000256" key="1">
    <source>
        <dbReference type="ARBA" id="ARBA00004911"/>
    </source>
</evidence>
<evidence type="ECO:0000313" key="6">
    <source>
        <dbReference type="EMBL" id="KAA0158950.1"/>
    </source>
</evidence>
<keyword evidence="4" id="KW-0620">Polyamine biosynthesis</keyword>
<dbReference type="Proteomes" id="UP000322899">
    <property type="component" value="Unassembled WGS sequence"/>
</dbReference>
<dbReference type="EMBL" id="VLTL01000049">
    <property type="protein sequence ID" value="KAA0165160.1"/>
    <property type="molecule type" value="Genomic_DNA"/>
</dbReference>
<dbReference type="SUPFAM" id="SSF56276">
    <property type="entry name" value="S-adenosylmethionine decarboxylase"/>
    <property type="match status" value="2"/>
</dbReference>
<dbReference type="Proteomes" id="UP000324907">
    <property type="component" value="Unassembled WGS sequence"/>
</dbReference>
<dbReference type="Gene3D" id="3.60.90.10">
    <property type="entry name" value="S-adenosylmethionine decarboxylase"/>
    <property type="match status" value="2"/>
</dbReference>
<accession>A0A5A8CY83</accession>
<dbReference type="UniPathway" id="UPA00331">
    <property type="reaction ID" value="UER00451"/>
</dbReference>
<protein>
    <submittedName>
        <fullName evidence="5">Uncharacterized protein</fullName>
    </submittedName>
</protein>
<dbReference type="OrthoDB" id="1068353at2759"/>
<evidence type="ECO:0000313" key="5">
    <source>
        <dbReference type="EMBL" id="KAA0156711.1"/>
    </source>
</evidence>
<dbReference type="GO" id="GO:0008295">
    <property type="term" value="P:spermidine biosynthetic process"/>
    <property type="evidence" value="ECO:0007669"/>
    <property type="project" value="UniProtKB-KW"/>
</dbReference>
<dbReference type="EMBL" id="VLTO01000004">
    <property type="protein sequence ID" value="KAA0177369.1"/>
    <property type="molecule type" value="Genomic_DNA"/>
</dbReference>
<evidence type="ECO:0000256" key="4">
    <source>
        <dbReference type="ARBA" id="ARBA00023115"/>
    </source>
</evidence>
<evidence type="ECO:0000313" key="9">
    <source>
        <dbReference type="Proteomes" id="UP000322899"/>
    </source>
</evidence>